<dbReference type="Proteomes" id="UP001153636">
    <property type="component" value="Chromosome 7"/>
</dbReference>
<dbReference type="PANTHER" id="PTHR10773:SF19">
    <property type="match status" value="1"/>
</dbReference>
<dbReference type="PANTHER" id="PTHR10773">
    <property type="entry name" value="DNA-DIRECTED RNA POLYMERASES I, II, AND III SUBUNIT RPABC2"/>
    <property type="match status" value="1"/>
</dbReference>
<keyword evidence="3" id="KW-1185">Reference proteome</keyword>
<feature type="region of interest" description="Disordered" evidence="1">
    <location>
        <begin position="115"/>
        <end position="147"/>
    </location>
</feature>
<feature type="compositionally biased region" description="Basic and acidic residues" evidence="1">
    <location>
        <begin position="359"/>
        <end position="375"/>
    </location>
</feature>
<feature type="region of interest" description="Disordered" evidence="1">
    <location>
        <begin position="356"/>
        <end position="375"/>
    </location>
</feature>
<reference evidence="2" key="1">
    <citation type="submission" date="2022-01" db="EMBL/GenBank/DDBJ databases">
        <authorList>
            <person name="King R."/>
        </authorList>
    </citation>
    <scope>NUCLEOTIDE SEQUENCE</scope>
</reference>
<name>A0A9P0GLJ5_9CUCU</name>
<organism evidence="2 3">
    <name type="scientific">Psylliodes chrysocephalus</name>
    <dbReference type="NCBI Taxonomy" id="3402493"/>
    <lineage>
        <taxon>Eukaryota</taxon>
        <taxon>Metazoa</taxon>
        <taxon>Ecdysozoa</taxon>
        <taxon>Arthropoda</taxon>
        <taxon>Hexapoda</taxon>
        <taxon>Insecta</taxon>
        <taxon>Pterygota</taxon>
        <taxon>Neoptera</taxon>
        <taxon>Endopterygota</taxon>
        <taxon>Coleoptera</taxon>
        <taxon>Polyphaga</taxon>
        <taxon>Cucujiformia</taxon>
        <taxon>Chrysomeloidea</taxon>
        <taxon>Chrysomelidae</taxon>
        <taxon>Galerucinae</taxon>
        <taxon>Alticini</taxon>
        <taxon>Psylliodes</taxon>
    </lineage>
</organism>
<proteinExistence type="predicted"/>
<dbReference type="OrthoDB" id="6741802at2759"/>
<accession>A0A9P0GLJ5</accession>
<evidence type="ECO:0000313" key="2">
    <source>
        <dbReference type="EMBL" id="CAH1113483.1"/>
    </source>
</evidence>
<evidence type="ECO:0000313" key="3">
    <source>
        <dbReference type="Proteomes" id="UP001153636"/>
    </source>
</evidence>
<gene>
    <name evidence="2" type="ORF">PSYICH_LOCUS13402</name>
</gene>
<dbReference type="EMBL" id="OV651819">
    <property type="protein sequence ID" value="CAH1113483.1"/>
    <property type="molecule type" value="Genomic_DNA"/>
</dbReference>
<dbReference type="AlphaFoldDB" id="A0A9P0GLJ5"/>
<feature type="compositionally biased region" description="Basic residues" evidence="1">
    <location>
        <begin position="124"/>
        <end position="144"/>
    </location>
</feature>
<sequence length="604" mass="70147">MRASLSVQNVSFSQANDGSANSSNNGANNLSDENMVLDETTGLFVLRKSNSTIEENIVQDYSNYILDEKTGLFVEHNNEIDRLSERYSSFSLSSTQCSREISSLSSADSNYMSKKLDETSAQIQRKRRKKGQGKPANKMKRARLSGKSYYSKQHVKNKMVGLKKREKRQLKPPCDSKKCEKSQFFQCNVIKKAQREEIFNSFWKNLDWKERKAVIINLVEKSSVLSNTKSDKSWRNASIKYYLKIDNQNVRVCKKMFLNTFCLGEWTVLNWINKNNGFGIVQKGVLTKKTSKIDDVYKMFSQYITDNNIPSNETASYLTFLKITHSLNIGLYQPKKDQCDLCFSFKNNNISQETYNSHIENKNKARKEKDDDKKRAERNEINAYTLDVQAVQLVPFIGAGASYFKQKLAVHQFTIYNLKNSEVYCYVWHEGEGGMESNIFASCISNFLENYVDLKIPTVLFTDECCAQNRNVNLANLLQLIAIKFETTIYQKYLTIGHTQMEWNSSIERKKRNKELYVPSDFVRIIKKARTNPEIYKVIYVDHAFFKDFSKIQFYKSIRPGLKTADPQATDLKYLKYNSTGVYYKLDYQNDWILLPQKKKKSKY</sequence>
<evidence type="ECO:0000256" key="1">
    <source>
        <dbReference type="SAM" id="MobiDB-lite"/>
    </source>
</evidence>
<protein>
    <submittedName>
        <fullName evidence="2">Uncharacterized protein</fullName>
    </submittedName>
</protein>